<keyword evidence="1" id="KW-0378">Hydrolase</keyword>
<protein>
    <submittedName>
        <fullName evidence="1">HAD hydrolase-like protein</fullName>
    </submittedName>
</protein>
<organism evidence="1 2">
    <name type="scientific">Conchiformibius steedae DSM 2580</name>
    <dbReference type="NCBI Taxonomy" id="1121352"/>
    <lineage>
        <taxon>Bacteria</taxon>
        <taxon>Pseudomonadati</taxon>
        <taxon>Pseudomonadota</taxon>
        <taxon>Betaproteobacteria</taxon>
        <taxon>Neisseriales</taxon>
        <taxon>Neisseriaceae</taxon>
        <taxon>Conchiformibius</taxon>
    </lineage>
</organism>
<accession>A0AAE9HU06</accession>
<gene>
    <name evidence="1" type="ORF">LNQ82_00065</name>
</gene>
<dbReference type="GO" id="GO:0016787">
    <property type="term" value="F:hydrolase activity"/>
    <property type="evidence" value="ECO:0007669"/>
    <property type="project" value="UniProtKB-KW"/>
</dbReference>
<sequence>MDGTLVSSDTANNLAYQEAIFHYYPNSSPLTVKRITAETIKINYPKQSNQIITYKQKVFPNFLSQITVNTDLTNFIHIVHSHIPVYLISHSLEQRARQILTHLQLNNLFKATYFCDKSQAKYPFMIRKLRLNPNQVVIFDDNLNELQYASQCNIPTSQLFFVTFPRI</sequence>
<evidence type="ECO:0000313" key="2">
    <source>
        <dbReference type="Proteomes" id="UP001056819"/>
    </source>
</evidence>
<dbReference type="EMBL" id="CP097501">
    <property type="protein sequence ID" value="URD67594.1"/>
    <property type="molecule type" value="Genomic_DNA"/>
</dbReference>
<name>A0AAE9HU06_9NEIS</name>
<dbReference type="InterPro" id="IPR023214">
    <property type="entry name" value="HAD_sf"/>
</dbReference>
<dbReference type="InterPro" id="IPR041492">
    <property type="entry name" value="HAD_2"/>
</dbReference>
<dbReference type="InterPro" id="IPR036412">
    <property type="entry name" value="HAD-like_sf"/>
</dbReference>
<dbReference type="Gene3D" id="3.40.50.1000">
    <property type="entry name" value="HAD superfamily/HAD-like"/>
    <property type="match status" value="1"/>
</dbReference>
<dbReference type="Proteomes" id="UP001056819">
    <property type="component" value="Chromosome"/>
</dbReference>
<dbReference type="AlphaFoldDB" id="A0AAE9HU06"/>
<evidence type="ECO:0000313" key="1">
    <source>
        <dbReference type="EMBL" id="URD67594.1"/>
    </source>
</evidence>
<proteinExistence type="predicted"/>
<dbReference type="RefSeq" id="WP_027021487.1">
    <property type="nucleotide sequence ID" value="NZ_CP097501.1"/>
</dbReference>
<dbReference type="SUPFAM" id="SSF56784">
    <property type="entry name" value="HAD-like"/>
    <property type="match status" value="1"/>
</dbReference>
<dbReference type="Pfam" id="PF13419">
    <property type="entry name" value="HAD_2"/>
    <property type="match status" value="1"/>
</dbReference>
<reference evidence="1" key="1">
    <citation type="submission" date="2022-05" db="EMBL/GenBank/DDBJ databases">
        <title>Alysiella filiformis genome sequencing.</title>
        <authorList>
            <person name="Viehboeck T."/>
        </authorList>
    </citation>
    <scope>NUCLEOTIDE SEQUENCE</scope>
    <source>
        <strain evidence="1">DSM 2580</strain>
    </source>
</reference>